<evidence type="ECO:0000313" key="3">
    <source>
        <dbReference type="EnsemblPlants" id="KQL28436"/>
    </source>
</evidence>
<gene>
    <name evidence="3" type="primary">LOC101755034</name>
    <name evidence="2" type="ORF">SETIT_1G062000v2</name>
</gene>
<dbReference type="PANTHER" id="PTHR33476">
    <property type="entry name" value="EMB|CAB62613.1"/>
    <property type="match status" value="1"/>
</dbReference>
<feature type="compositionally biased region" description="Basic and acidic residues" evidence="1">
    <location>
        <begin position="72"/>
        <end position="85"/>
    </location>
</feature>
<dbReference type="Gramene" id="KQL28436">
    <property type="protein sequence ID" value="KQL28436"/>
    <property type="gene ID" value="SETIT_017616mg"/>
</dbReference>
<dbReference type="EnsemblPlants" id="KQL28436">
    <property type="protein sequence ID" value="KQL28436"/>
    <property type="gene ID" value="SETIT_017616mg"/>
</dbReference>
<evidence type="ECO:0000313" key="2">
    <source>
        <dbReference type="EMBL" id="RCV05177.1"/>
    </source>
</evidence>
<dbReference type="GeneID" id="101755034"/>
<feature type="compositionally biased region" description="Low complexity" evidence="1">
    <location>
        <begin position="172"/>
        <end position="188"/>
    </location>
</feature>
<keyword evidence="4" id="KW-1185">Reference proteome</keyword>
<dbReference type="OMA" id="ICKRNIA"/>
<dbReference type="AlphaFoldDB" id="K3YTM0"/>
<proteinExistence type="predicted"/>
<dbReference type="GO" id="GO:0008356">
    <property type="term" value="P:asymmetric cell division"/>
    <property type="evidence" value="ECO:0007669"/>
    <property type="project" value="InterPro"/>
</dbReference>
<dbReference type="EMBL" id="CM003528">
    <property type="protein sequence ID" value="RCV05177.1"/>
    <property type="molecule type" value="Genomic_DNA"/>
</dbReference>
<reference evidence="2 4" key="1">
    <citation type="journal article" date="2012" name="Nat. Biotechnol.">
        <title>Reference genome sequence of the model plant Setaria.</title>
        <authorList>
            <person name="Bennetzen J.L."/>
            <person name="Schmutz J."/>
            <person name="Wang H."/>
            <person name="Percifield R."/>
            <person name="Hawkins J."/>
            <person name="Pontaroli A.C."/>
            <person name="Estep M."/>
            <person name="Feng L."/>
            <person name="Vaughn J.N."/>
            <person name="Grimwood J."/>
            <person name="Jenkins J."/>
            <person name="Barry K."/>
            <person name="Lindquist E."/>
            <person name="Hellsten U."/>
            <person name="Deshpande S."/>
            <person name="Wang X."/>
            <person name="Wu X."/>
            <person name="Mitros T."/>
            <person name="Triplett J."/>
            <person name="Yang X."/>
            <person name="Ye C.Y."/>
            <person name="Mauro-Herrera M."/>
            <person name="Wang L."/>
            <person name="Li P."/>
            <person name="Sharma M."/>
            <person name="Sharma R."/>
            <person name="Ronald P.C."/>
            <person name="Panaud O."/>
            <person name="Kellogg E.A."/>
            <person name="Brutnell T.P."/>
            <person name="Doust A.N."/>
            <person name="Tuskan G.A."/>
            <person name="Rokhsar D."/>
            <person name="Devos K.M."/>
        </authorList>
    </citation>
    <scope>NUCLEOTIDE SEQUENCE [LARGE SCALE GENOMIC DNA]</scope>
    <source>
        <strain evidence="4">cv. Yugu1</strain>
        <strain evidence="2">Yugu1</strain>
    </source>
</reference>
<evidence type="ECO:0008006" key="5">
    <source>
        <dbReference type="Google" id="ProtNLM"/>
    </source>
</evidence>
<sequence>MAGAGAGDIGEAEAAATKGKRTIHDYLGEGEDGEAASQPSPETPPRLRLPRFTCASIRFGGLGRRKRSGGRGRKETAAAAEKSEEGASSADSSSGAAERSAGSVAAAAQTGMGLSMLLLLARTCVELNRMAEVRAQMEALLKEIRDEAGRVKGAAADHAAVMPKTCNNNLQSSSTTTASSSCVSDTSTNCLEIGRGEDGKRTSEEVDRCAGTDALGAELEAEPVQRQPPSLEWKCDTVQETPECSMQSPSDDDDGFIELEGGRFGGGGGGGGNPDDSDNGSSSSRERDEGGVSAIELERRLHELRHRRDRERIAALESALRRAERRLTEKEMEARLWQDTAALALGRPAAPRHDGQGQ</sequence>
<name>K3YTM0_SETIT</name>
<dbReference type="InterPro" id="IPR040348">
    <property type="entry name" value="POLAR-like"/>
</dbReference>
<dbReference type="HOGENOM" id="CLU_066096_0_0_1"/>
<feature type="compositionally biased region" description="Basic and acidic residues" evidence="1">
    <location>
        <begin position="194"/>
        <end position="207"/>
    </location>
</feature>
<feature type="compositionally biased region" description="Low complexity" evidence="1">
    <location>
        <begin position="86"/>
        <end position="96"/>
    </location>
</feature>
<feature type="compositionally biased region" description="Polar residues" evidence="1">
    <location>
        <begin position="239"/>
        <end position="249"/>
    </location>
</feature>
<dbReference type="Proteomes" id="UP000004995">
    <property type="component" value="Unassembled WGS sequence"/>
</dbReference>
<feature type="region of interest" description="Disordered" evidence="1">
    <location>
        <begin position="1"/>
        <end position="96"/>
    </location>
</feature>
<feature type="compositionally biased region" description="Basic and acidic residues" evidence="1">
    <location>
        <begin position="284"/>
        <end position="295"/>
    </location>
</feature>
<dbReference type="KEGG" id="sita:101755034"/>
<dbReference type="RefSeq" id="XP_012698676.1">
    <property type="nucleotide sequence ID" value="XM_012843222.2"/>
</dbReference>
<reference evidence="2" key="2">
    <citation type="submission" date="2015-07" db="EMBL/GenBank/DDBJ databases">
        <authorList>
            <person name="Noorani M."/>
        </authorList>
    </citation>
    <scope>NUCLEOTIDE SEQUENCE</scope>
    <source>
        <strain evidence="2">Yugu1</strain>
    </source>
</reference>
<feature type="region of interest" description="Disordered" evidence="1">
    <location>
        <begin position="169"/>
        <end position="207"/>
    </location>
</feature>
<feature type="region of interest" description="Disordered" evidence="1">
    <location>
        <begin position="239"/>
        <end position="295"/>
    </location>
</feature>
<dbReference type="PANTHER" id="PTHR33476:SF24">
    <property type="entry name" value="PROTEIN POLAR LOCALIZATION DURING ASYMMETRIC DIVISION AND REDISTRIBUTION"/>
    <property type="match status" value="1"/>
</dbReference>
<feature type="compositionally biased region" description="Gly residues" evidence="1">
    <location>
        <begin position="262"/>
        <end position="273"/>
    </location>
</feature>
<accession>K3YTM0</accession>
<reference evidence="3" key="3">
    <citation type="submission" date="2018-08" db="UniProtKB">
        <authorList>
            <consortium name="EnsemblPlants"/>
        </authorList>
    </citation>
    <scope>IDENTIFICATION</scope>
    <source>
        <strain evidence="3">Yugu1</strain>
    </source>
</reference>
<evidence type="ECO:0000313" key="4">
    <source>
        <dbReference type="Proteomes" id="UP000004995"/>
    </source>
</evidence>
<dbReference type="eggNOG" id="ENOG502R5TG">
    <property type="taxonomic scope" value="Eukaryota"/>
</dbReference>
<evidence type="ECO:0000256" key="1">
    <source>
        <dbReference type="SAM" id="MobiDB-lite"/>
    </source>
</evidence>
<protein>
    <recommendedName>
        <fullName evidence="5">Protein POLAR LOCALIZATION DURING ASYMMETRIC DIVISION AND REDISTRIBUTION</fullName>
    </recommendedName>
</protein>
<organism evidence="3 4">
    <name type="scientific">Setaria italica</name>
    <name type="common">Foxtail millet</name>
    <name type="synonym">Panicum italicum</name>
    <dbReference type="NCBI Taxonomy" id="4555"/>
    <lineage>
        <taxon>Eukaryota</taxon>
        <taxon>Viridiplantae</taxon>
        <taxon>Streptophyta</taxon>
        <taxon>Embryophyta</taxon>
        <taxon>Tracheophyta</taxon>
        <taxon>Spermatophyta</taxon>
        <taxon>Magnoliopsida</taxon>
        <taxon>Liliopsida</taxon>
        <taxon>Poales</taxon>
        <taxon>Poaceae</taxon>
        <taxon>PACMAD clade</taxon>
        <taxon>Panicoideae</taxon>
        <taxon>Panicodae</taxon>
        <taxon>Paniceae</taxon>
        <taxon>Cenchrinae</taxon>
        <taxon>Setaria</taxon>
    </lineage>
</organism>
<dbReference type="EMBL" id="AGNK02000087">
    <property type="status" value="NOT_ANNOTATED_CDS"/>
    <property type="molecule type" value="Genomic_DNA"/>
</dbReference>
<dbReference type="OrthoDB" id="1916242at2759"/>